<feature type="repeat" description="WD" evidence="1">
    <location>
        <begin position="182"/>
        <end position="216"/>
    </location>
</feature>
<keyword evidence="1" id="KW-0853">WD repeat</keyword>
<feature type="compositionally biased region" description="Basic and acidic residues" evidence="2">
    <location>
        <begin position="44"/>
        <end position="56"/>
    </location>
</feature>
<dbReference type="PROSITE" id="PS50082">
    <property type="entry name" value="WD_REPEATS_2"/>
    <property type="match status" value="3"/>
</dbReference>
<dbReference type="InterPro" id="IPR001680">
    <property type="entry name" value="WD40_rpt"/>
</dbReference>
<gene>
    <name evidence="4" type="ORF">DPMN_011028</name>
</gene>
<keyword evidence="3" id="KW-0812">Transmembrane</keyword>
<dbReference type="PROSITE" id="PS50294">
    <property type="entry name" value="WD_REPEATS_REGION"/>
    <property type="match status" value="2"/>
</dbReference>
<name>A0A9D4N0Z1_DREPO</name>
<dbReference type="InterPro" id="IPR015943">
    <property type="entry name" value="WD40/YVTN_repeat-like_dom_sf"/>
</dbReference>
<dbReference type="EMBL" id="JAIWYP010000001">
    <property type="protein sequence ID" value="KAH3887015.1"/>
    <property type="molecule type" value="Genomic_DNA"/>
</dbReference>
<dbReference type="GO" id="GO:0005783">
    <property type="term" value="C:endoplasmic reticulum"/>
    <property type="evidence" value="ECO:0007669"/>
    <property type="project" value="TreeGrafter"/>
</dbReference>
<dbReference type="PANTHER" id="PTHR44321:SF1">
    <property type="entry name" value="TRANSDUCIN BETA-LIKE PROTEIN 2"/>
    <property type="match status" value="1"/>
</dbReference>
<evidence type="ECO:0008006" key="6">
    <source>
        <dbReference type="Google" id="ProtNLM"/>
    </source>
</evidence>
<comment type="caution">
    <text evidence="4">The sequence shown here is derived from an EMBL/GenBank/DDBJ whole genome shotgun (WGS) entry which is preliminary data.</text>
</comment>
<dbReference type="SUPFAM" id="SSF50978">
    <property type="entry name" value="WD40 repeat-like"/>
    <property type="match status" value="1"/>
</dbReference>
<evidence type="ECO:0000256" key="1">
    <source>
        <dbReference type="PROSITE-ProRule" id="PRU00221"/>
    </source>
</evidence>
<dbReference type="Gene3D" id="2.130.10.10">
    <property type="entry name" value="YVTN repeat-like/Quinoprotein amine dehydrogenase"/>
    <property type="match status" value="2"/>
</dbReference>
<dbReference type="SMART" id="SM00320">
    <property type="entry name" value="WD40"/>
    <property type="match status" value="6"/>
</dbReference>
<evidence type="ECO:0000256" key="2">
    <source>
        <dbReference type="SAM" id="MobiDB-lite"/>
    </source>
</evidence>
<dbReference type="InterPro" id="IPR036322">
    <property type="entry name" value="WD40_repeat_dom_sf"/>
</dbReference>
<evidence type="ECO:0000313" key="4">
    <source>
        <dbReference type="EMBL" id="KAH3887015.1"/>
    </source>
</evidence>
<dbReference type="InterPro" id="IPR042410">
    <property type="entry name" value="WBSCR13"/>
</dbReference>
<keyword evidence="5" id="KW-1185">Reference proteome</keyword>
<accession>A0A9D4N0Z1</accession>
<dbReference type="GO" id="GO:0030968">
    <property type="term" value="P:endoplasmic reticulum unfolded protein response"/>
    <property type="evidence" value="ECO:0007669"/>
    <property type="project" value="TreeGrafter"/>
</dbReference>
<feature type="repeat" description="WD" evidence="1">
    <location>
        <begin position="273"/>
        <end position="305"/>
    </location>
</feature>
<reference evidence="4" key="2">
    <citation type="submission" date="2020-11" db="EMBL/GenBank/DDBJ databases">
        <authorList>
            <person name="McCartney M.A."/>
            <person name="Auch B."/>
            <person name="Kono T."/>
            <person name="Mallez S."/>
            <person name="Becker A."/>
            <person name="Gohl D.M."/>
            <person name="Silverstein K.A.T."/>
            <person name="Koren S."/>
            <person name="Bechman K.B."/>
            <person name="Herman A."/>
            <person name="Abrahante J.E."/>
            <person name="Garbe J."/>
        </authorList>
    </citation>
    <scope>NUCLEOTIDE SEQUENCE</scope>
    <source>
        <strain evidence="4">Duluth1</strain>
        <tissue evidence="4">Whole animal</tissue>
    </source>
</reference>
<protein>
    <recommendedName>
        <fullName evidence="6">Transducin beta-like protein 2</fullName>
    </recommendedName>
</protein>
<feature type="transmembrane region" description="Helical" evidence="3">
    <location>
        <begin position="6"/>
        <end position="28"/>
    </location>
</feature>
<evidence type="ECO:0000256" key="3">
    <source>
        <dbReference type="SAM" id="Phobius"/>
    </source>
</evidence>
<keyword evidence="3" id="KW-0472">Membrane</keyword>
<keyword evidence="3" id="KW-1133">Transmembrane helix</keyword>
<dbReference type="Pfam" id="PF00400">
    <property type="entry name" value="WD40"/>
    <property type="match status" value="2"/>
</dbReference>
<feature type="region of interest" description="Disordered" evidence="2">
    <location>
        <begin position="38"/>
        <end position="62"/>
    </location>
</feature>
<reference evidence="4" key="1">
    <citation type="journal article" date="2019" name="bioRxiv">
        <title>The Genome of the Zebra Mussel, Dreissena polymorpha: A Resource for Invasive Species Research.</title>
        <authorList>
            <person name="McCartney M.A."/>
            <person name="Auch B."/>
            <person name="Kono T."/>
            <person name="Mallez S."/>
            <person name="Zhang Y."/>
            <person name="Obille A."/>
            <person name="Becker A."/>
            <person name="Abrahante J.E."/>
            <person name="Garbe J."/>
            <person name="Badalamenti J.P."/>
            <person name="Herman A."/>
            <person name="Mangelson H."/>
            <person name="Liachko I."/>
            <person name="Sullivan S."/>
            <person name="Sone E.D."/>
            <person name="Koren S."/>
            <person name="Silverstein K.A.T."/>
            <person name="Beckman K.B."/>
            <person name="Gohl D.M."/>
        </authorList>
    </citation>
    <scope>NUCLEOTIDE SEQUENCE</scope>
    <source>
        <strain evidence="4">Duluth1</strain>
        <tissue evidence="4">Whole animal</tissue>
    </source>
</reference>
<sequence length="397" mass="43829">METENSIPALAVTAAVGAIVLLVMLFCTMGRKSQIDEKDEQVEEESKNSSKSEKQLANKKPKLVARVRSREKIVFTHKWLAGTLKGHSSPILDMDFSPNGKYVITVAEDRSLMLWSTKEFEQKEHKAIRGNVDLDHGSKVKFSPDSKAFIVSLGNANTVRVFRIGKKEDGSPGNITGALDFPQKHKAQIINIGIASSGKFIMSISSDTTMIVWSIKGDVLSEINTNHMNNSYGAVSPCGRFVASSGFTPDVKVWEVCFTKSGEFHEVRRAFELKGHAAGVHCFSFNHDSTRMASASKDGTWKYWDTNIRYDMNQDPYLLFTGSLKWSGPCIISLSPDGRTVAMAQHLGIYVCNSSGQDEEVIENVHSEISSQLGFDNSGKYLLSAGDKQVHVLHNIT</sequence>
<proteinExistence type="predicted"/>
<dbReference type="Proteomes" id="UP000828390">
    <property type="component" value="Unassembled WGS sequence"/>
</dbReference>
<organism evidence="4 5">
    <name type="scientific">Dreissena polymorpha</name>
    <name type="common">Zebra mussel</name>
    <name type="synonym">Mytilus polymorpha</name>
    <dbReference type="NCBI Taxonomy" id="45954"/>
    <lineage>
        <taxon>Eukaryota</taxon>
        <taxon>Metazoa</taxon>
        <taxon>Spiralia</taxon>
        <taxon>Lophotrochozoa</taxon>
        <taxon>Mollusca</taxon>
        <taxon>Bivalvia</taxon>
        <taxon>Autobranchia</taxon>
        <taxon>Heteroconchia</taxon>
        <taxon>Euheterodonta</taxon>
        <taxon>Imparidentia</taxon>
        <taxon>Neoheterodontei</taxon>
        <taxon>Myida</taxon>
        <taxon>Dreissenoidea</taxon>
        <taxon>Dreissenidae</taxon>
        <taxon>Dreissena</taxon>
    </lineage>
</organism>
<dbReference type="AlphaFoldDB" id="A0A9D4N0Z1"/>
<dbReference type="PANTHER" id="PTHR44321">
    <property type="entry name" value="TRANSDUCIN BETA-LIKE PROTEIN 2"/>
    <property type="match status" value="1"/>
</dbReference>
<feature type="non-terminal residue" evidence="4">
    <location>
        <position position="397"/>
    </location>
</feature>
<feature type="repeat" description="WD" evidence="1">
    <location>
        <begin position="84"/>
        <end position="125"/>
    </location>
</feature>
<evidence type="ECO:0000313" key="5">
    <source>
        <dbReference type="Proteomes" id="UP000828390"/>
    </source>
</evidence>